<keyword evidence="13" id="KW-0732">Signal</keyword>
<keyword evidence="6" id="KW-0408">Iron</keyword>
<dbReference type="SUPFAM" id="SSF56935">
    <property type="entry name" value="Porins"/>
    <property type="match status" value="1"/>
</dbReference>
<evidence type="ECO:0000256" key="3">
    <source>
        <dbReference type="ARBA" id="ARBA00022452"/>
    </source>
</evidence>
<keyword evidence="7" id="KW-0406">Ion transport</keyword>
<dbReference type="CDD" id="cd01347">
    <property type="entry name" value="ligand_gated_channel"/>
    <property type="match status" value="1"/>
</dbReference>
<feature type="domain" description="TonB-dependent receptor-like beta-barrel" evidence="14">
    <location>
        <begin position="277"/>
        <end position="712"/>
    </location>
</feature>
<dbReference type="InterPro" id="IPR012910">
    <property type="entry name" value="Plug_dom"/>
</dbReference>
<dbReference type="InterPro" id="IPR036942">
    <property type="entry name" value="Beta-barrel_TonB_sf"/>
</dbReference>
<evidence type="ECO:0000256" key="13">
    <source>
        <dbReference type="SAM" id="SignalP"/>
    </source>
</evidence>
<evidence type="ECO:0000256" key="9">
    <source>
        <dbReference type="ARBA" id="ARBA00023136"/>
    </source>
</evidence>
<dbReference type="Proteomes" id="UP000753724">
    <property type="component" value="Unassembled WGS sequence"/>
</dbReference>
<dbReference type="PROSITE" id="PS52016">
    <property type="entry name" value="TONB_DEPENDENT_REC_3"/>
    <property type="match status" value="1"/>
</dbReference>
<organism evidence="16 17">
    <name type="scientific">Novosphingobium ovatum</name>
    <dbReference type="NCBI Taxonomy" id="1908523"/>
    <lineage>
        <taxon>Bacteria</taxon>
        <taxon>Pseudomonadati</taxon>
        <taxon>Pseudomonadota</taxon>
        <taxon>Alphaproteobacteria</taxon>
        <taxon>Sphingomonadales</taxon>
        <taxon>Sphingomonadaceae</taxon>
        <taxon>Novosphingobium</taxon>
    </lineage>
</organism>
<dbReference type="Gene3D" id="2.40.170.20">
    <property type="entry name" value="TonB-dependent receptor, beta-barrel domain"/>
    <property type="match status" value="1"/>
</dbReference>
<comment type="subcellular location">
    <subcellularLocation>
        <location evidence="1 11">Cell outer membrane</location>
        <topology evidence="1 11">Multi-pass membrane protein</topology>
    </subcellularLocation>
</comment>
<keyword evidence="9 11" id="KW-0472">Membrane</keyword>
<evidence type="ECO:0000256" key="1">
    <source>
        <dbReference type="ARBA" id="ARBA00004571"/>
    </source>
</evidence>
<evidence type="ECO:0000256" key="2">
    <source>
        <dbReference type="ARBA" id="ARBA00022448"/>
    </source>
</evidence>
<evidence type="ECO:0000259" key="14">
    <source>
        <dbReference type="Pfam" id="PF00593"/>
    </source>
</evidence>
<evidence type="ECO:0000256" key="8">
    <source>
        <dbReference type="ARBA" id="ARBA00023077"/>
    </source>
</evidence>
<feature type="domain" description="TonB-dependent receptor plug" evidence="15">
    <location>
        <begin position="51"/>
        <end position="156"/>
    </location>
</feature>
<name>A0ABW9XA90_9SPHN</name>
<evidence type="ECO:0000256" key="6">
    <source>
        <dbReference type="ARBA" id="ARBA00023004"/>
    </source>
</evidence>
<feature type="signal peptide" evidence="13">
    <location>
        <begin position="1"/>
        <end position="28"/>
    </location>
</feature>
<evidence type="ECO:0000313" key="17">
    <source>
        <dbReference type="Proteomes" id="UP000753724"/>
    </source>
</evidence>
<protein>
    <submittedName>
        <fullName evidence="16">TonB-dependent receptor</fullName>
    </submittedName>
</protein>
<dbReference type="Pfam" id="PF00593">
    <property type="entry name" value="TonB_dep_Rec_b-barrel"/>
    <property type="match status" value="1"/>
</dbReference>
<reference evidence="17" key="1">
    <citation type="submission" date="2020-01" db="EMBL/GenBank/DDBJ databases">
        <title>Sphingomonas sp. strain CSW-10.</title>
        <authorList>
            <person name="Chen W.-M."/>
        </authorList>
    </citation>
    <scope>NUCLEOTIDE SEQUENCE [LARGE SCALE GENOMIC DNA]</scope>
    <source>
        <strain evidence="17">FSY-8</strain>
    </source>
</reference>
<evidence type="ECO:0000256" key="7">
    <source>
        <dbReference type="ARBA" id="ARBA00023065"/>
    </source>
</evidence>
<evidence type="ECO:0000259" key="15">
    <source>
        <dbReference type="Pfam" id="PF07715"/>
    </source>
</evidence>
<evidence type="ECO:0000313" key="16">
    <source>
        <dbReference type="EMBL" id="NBC35446.1"/>
    </source>
</evidence>
<keyword evidence="10 11" id="KW-0998">Cell outer membrane</keyword>
<sequence>MKSIQRLKWASLACTGMVALMSTGTAFAADAPPATADDIVVTASRTASFLSKTPIAMTAVTGESLAKSGIVNPTQLDSAVPNLTINRSNGGLQITIRGVTSTDNTEKGDPSAAFMLNGVYIARPQSQEVAFFDVERVEVLRGPQGTLYGRNSTAGVVNVLSAKPKFQFGGSLEASYGNFNAFNMTGVINVPISSTLAMRAAVNYDRRNNYVIDGNPGDHVSLNPFKDNISARLSLLWQPTDALSFYVVGDYSKLKGAMDATVPPGNFYGNIITGARSTFEAPTFLDRTSADYRTLSNVQNQQSRRNNDDKGVMGEINYDLSHVRLTYVGSYRQNIRDEIYNYANGAVMAYFPGTYWQTSHELRAALINTGRLQAQVGGYYFEEQSNITLHLYNLLGPNLDYLFLRNPTIAVNKSVFGQATYALMDNLKFTAGVRYSSDTKSRYGSTAIDSYTSITNAYQLGTFLGRATQESTAARRTFSKTTWRLGLDYTTPLGLVFASVSTGYKAGGFNDGCEVGTGPGCNQRASALYYQPETLTAYEVGAKLRFSPAMRLNATLFHYDYQGLQLSQAAYICGPNGDLLCQITRNAASAKVDGVELDAELRPSENLSVHLAANYLDAHYAQFVPEPGVNFAGRPLDRSPKWTATVGFDYGMPVGDGRLVLSGQTRFSSRYEMADMATYAYFYQPAYTKSDLSLTYTAPKDRYFVSAYIHNIENNVVVTNATAGFFGLVSFGDPQVFGARVGVKF</sequence>
<keyword evidence="2 11" id="KW-0813">Transport</keyword>
<comment type="caution">
    <text evidence="16">The sequence shown here is derived from an EMBL/GenBank/DDBJ whole genome shotgun (WGS) entry which is preliminary data.</text>
</comment>
<keyword evidence="4" id="KW-0410">Iron transport</keyword>
<evidence type="ECO:0000256" key="5">
    <source>
        <dbReference type="ARBA" id="ARBA00022692"/>
    </source>
</evidence>
<dbReference type="InterPro" id="IPR039426">
    <property type="entry name" value="TonB-dep_rcpt-like"/>
</dbReference>
<feature type="chain" id="PRO_5047425251" evidence="13">
    <location>
        <begin position="29"/>
        <end position="745"/>
    </location>
</feature>
<gene>
    <name evidence="16" type="ORF">GTZ99_02615</name>
</gene>
<keyword evidence="3 11" id="KW-1134">Transmembrane beta strand</keyword>
<evidence type="ECO:0000256" key="12">
    <source>
        <dbReference type="RuleBase" id="RU003357"/>
    </source>
</evidence>
<dbReference type="InterPro" id="IPR000531">
    <property type="entry name" value="Beta-barrel_TonB"/>
</dbReference>
<dbReference type="RefSeq" id="WP_161716714.1">
    <property type="nucleotide sequence ID" value="NZ_JAAAPO010000001.1"/>
</dbReference>
<comment type="similarity">
    <text evidence="11 12">Belongs to the TonB-dependent receptor family.</text>
</comment>
<keyword evidence="17" id="KW-1185">Reference proteome</keyword>
<dbReference type="EMBL" id="JAAAPO010000001">
    <property type="protein sequence ID" value="NBC35446.1"/>
    <property type="molecule type" value="Genomic_DNA"/>
</dbReference>
<proteinExistence type="inferred from homology"/>
<dbReference type="PANTHER" id="PTHR32552:SF81">
    <property type="entry name" value="TONB-DEPENDENT OUTER MEMBRANE RECEPTOR"/>
    <property type="match status" value="1"/>
</dbReference>
<dbReference type="PANTHER" id="PTHR32552">
    <property type="entry name" value="FERRICHROME IRON RECEPTOR-RELATED"/>
    <property type="match status" value="1"/>
</dbReference>
<evidence type="ECO:0000256" key="11">
    <source>
        <dbReference type="PROSITE-ProRule" id="PRU01360"/>
    </source>
</evidence>
<keyword evidence="5 11" id="KW-0812">Transmembrane</keyword>
<accession>A0ABW9XA90</accession>
<evidence type="ECO:0000256" key="10">
    <source>
        <dbReference type="ARBA" id="ARBA00023237"/>
    </source>
</evidence>
<evidence type="ECO:0000256" key="4">
    <source>
        <dbReference type="ARBA" id="ARBA00022496"/>
    </source>
</evidence>
<keyword evidence="8 12" id="KW-0798">TonB box</keyword>
<keyword evidence="16" id="KW-0675">Receptor</keyword>
<dbReference type="Pfam" id="PF07715">
    <property type="entry name" value="Plug"/>
    <property type="match status" value="1"/>
</dbReference>